<reference evidence="2 3" key="1">
    <citation type="submission" date="2019-05" db="EMBL/GenBank/DDBJ databases">
        <title>Mikania micrantha, genome provides insights into the molecular mechanism of rapid growth.</title>
        <authorList>
            <person name="Liu B."/>
        </authorList>
    </citation>
    <scope>NUCLEOTIDE SEQUENCE [LARGE SCALE GENOMIC DNA]</scope>
    <source>
        <strain evidence="2">NLD-2019</strain>
        <tissue evidence="2">Leaf</tissue>
    </source>
</reference>
<evidence type="ECO:0000313" key="2">
    <source>
        <dbReference type="EMBL" id="KAD5802397.1"/>
    </source>
</evidence>
<name>A0A5N6P0Q1_9ASTR</name>
<dbReference type="Proteomes" id="UP000326396">
    <property type="component" value="Linkage Group LG15"/>
</dbReference>
<accession>A0A5N6P0Q1</accession>
<evidence type="ECO:0000256" key="1">
    <source>
        <dbReference type="SAM" id="MobiDB-lite"/>
    </source>
</evidence>
<keyword evidence="3" id="KW-1185">Reference proteome</keyword>
<gene>
    <name evidence="2" type="ORF">E3N88_13757</name>
</gene>
<evidence type="ECO:0000313" key="3">
    <source>
        <dbReference type="Proteomes" id="UP000326396"/>
    </source>
</evidence>
<feature type="compositionally biased region" description="Basic and acidic residues" evidence="1">
    <location>
        <begin position="1"/>
        <end position="36"/>
    </location>
</feature>
<proteinExistence type="predicted"/>
<dbReference type="EMBL" id="SZYD01000007">
    <property type="protein sequence ID" value="KAD5802397.1"/>
    <property type="molecule type" value="Genomic_DNA"/>
</dbReference>
<comment type="caution">
    <text evidence="2">The sequence shown here is derived from an EMBL/GenBank/DDBJ whole genome shotgun (WGS) entry which is preliminary data.</text>
</comment>
<organism evidence="2 3">
    <name type="scientific">Mikania micrantha</name>
    <name type="common">bitter vine</name>
    <dbReference type="NCBI Taxonomy" id="192012"/>
    <lineage>
        <taxon>Eukaryota</taxon>
        <taxon>Viridiplantae</taxon>
        <taxon>Streptophyta</taxon>
        <taxon>Embryophyta</taxon>
        <taxon>Tracheophyta</taxon>
        <taxon>Spermatophyta</taxon>
        <taxon>Magnoliopsida</taxon>
        <taxon>eudicotyledons</taxon>
        <taxon>Gunneridae</taxon>
        <taxon>Pentapetalae</taxon>
        <taxon>asterids</taxon>
        <taxon>campanulids</taxon>
        <taxon>Asterales</taxon>
        <taxon>Asteraceae</taxon>
        <taxon>Asteroideae</taxon>
        <taxon>Heliantheae alliance</taxon>
        <taxon>Eupatorieae</taxon>
        <taxon>Mikania</taxon>
    </lineage>
</organism>
<sequence length="84" mass="9418">MCMMELRGKSASDEGEAMGEREWRWTGKEMKEERTPRPSHFISIFSPQKFKSSGSITDCVHAVDSDESTPPTSVVVLVATKKCH</sequence>
<protein>
    <submittedName>
        <fullName evidence="2">Uncharacterized protein</fullName>
    </submittedName>
</protein>
<feature type="region of interest" description="Disordered" evidence="1">
    <location>
        <begin position="1"/>
        <end position="38"/>
    </location>
</feature>
<dbReference type="AlphaFoldDB" id="A0A5N6P0Q1"/>